<dbReference type="RefSeq" id="XP_067545057.1">
    <property type="nucleotide sequence ID" value="XM_067689257.1"/>
</dbReference>
<dbReference type="VEuPathDB" id="MicrosporidiaDB:NEDG_01839"/>
<dbReference type="EMBL" id="LTDL01000019">
    <property type="protein sequence ID" value="OAG31361.1"/>
    <property type="molecule type" value="Genomic_DNA"/>
</dbReference>
<dbReference type="Gene3D" id="2.40.10.190">
    <property type="entry name" value="translation elongation factor selb, chain A, domain 4"/>
    <property type="match status" value="1"/>
</dbReference>
<dbReference type="Proteomes" id="UP000185944">
    <property type="component" value="Unassembled WGS sequence"/>
</dbReference>
<dbReference type="Pfam" id="PF01247">
    <property type="entry name" value="Ribosomal_L35Ae"/>
    <property type="match status" value="1"/>
</dbReference>
<evidence type="ECO:0000313" key="5">
    <source>
        <dbReference type="Proteomes" id="UP000185944"/>
    </source>
</evidence>
<keyword evidence="2 4" id="KW-0689">Ribosomal protein</keyword>
<evidence type="ECO:0000256" key="2">
    <source>
        <dbReference type="ARBA" id="ARBA00022980"/>
    </source>
</evidence>
<evidence type="ECO:0000313" key="4">
    <source>
        <dbReference type="EMBL" id="OAG31361.1"/>
    </source>
</evidence>
<dbReference type="InterPro" id="IPR009000">
    <property type="entry name" value="Transl_B-barrel_sf"/>
</dbReference>
<dbReference type="InterPro" id="IPR001780">
    <property type="entry name" value="Ribosomal_eL33"/>
</dbReference>
<proteinExistence type="inferred from homology"/>
<evidence type="ECO:0000256" key="3">
    <source>
        <dbReference type="ARBA" id="ARBA00023274"/>
    </source>
</evidence>
<accession>A0A177EIP7</accession>
<dbReference type="GO" id="GO:0003735">
    <property type="term" value="F:structural constituent of ribosome"/>
    <property type="evidence" value="ECO:0007669"/>
    <property type="project" value="InterPro"/>
</dbReference>
<reference evidence="4 5" key="1">
    <citation type="submission" date="2016-02" db="EMBL/GenBank/DDBJ databases">
        <title>Discovery of a natural microsporidian pathogen with a broad tissue tropism in Caenorhabditis elegans.</title>
        <authorList>
            <person name="Luallen R.J."/>
            <person name="Reinke A.W."/>
            <person name="Tong L."/>
            <person name="Botts M.R."/>
            <person name="Felix M.-A."/>
            <person name="Troemel E.R."/>
        </authorList>
    </citation>
    <scope>NUCLEOTIDE SEQUENCE [LARGE SCALE GENOMIC DNA]</scope>
    <source>
        <strain evidence="4 5">JUm2807</strain>
    </source>
</reference>
<dbReference type="GO" id="GO:0005840">
    <property type="term" value="C:ribosome"/>
    <property type="evidence" value="ECO:0007669"/>
    <property type="project" value="UniProtKB-KW"/>
</dbReference>
<keyword evidence="3" id="KW-0687">Ribonucleoprotein</keyword>
<sequence>MNVEVVPKTDNEYKSMVEARNRVSIPATFISFKRSQRTTHPRYALIRIDEVTSKEQAEKYIGNAVEMYIPKTKVQQNGFKERTVTGYIHRVHGNSGVLRARFEKNLCPKFIGSFVYVKMYKANPNYFQKD</sequence>
<comment type="similarity">
    <text evidence="1">Belongs to the eukaryotic ribosomal protein eL33 family.</text>
</comment>
<name>A0A177EIP7_9MICR</name>
<dbReference type="GeneID" id="93648189"/>
<dbReference type="InterPro" id="IPR038661">
    <property type="entry name" value="Ribosomal_eL33_sf"/>
</dbReference>
<dbReference type="GO" id="GO:1990904">
    <property type="term" value="C:ribonucleoprotein complex"/>
    <property type="evidence" value="ECO:0007669"/>
    <property type="project" value="UniProtKB-KW"/>
</dbReference>
<protein>
    <submittedName>
        <fullName evidence="4">Large subunit ribosomal protein L35Ae</fullName>
    </submittedName>
</protein>
<dbReference type="OrthoDB" id="1166329at2759"/>
<dbReference type="SUPFAM" id="SSF50447">
    <property type="entry name" value="Translation proteins"/>
    <property type="match status" value="1"/>
</dbReference>
<organism evidence="4 5">
    <name type="scientific">Nematocida displodere</name>
    <dbReference type="NCBI Taxonomy" id="1805483"/>
    <lineage>
        <taxon>Eukaryota</taxon>
        <taxon>Fungi</taxon>
        <taxon>Fungi incertae sedis</taxon>
        <taxon>Microsporidia</taxon>
        <taxon>Nematocida</taxon>
    </lineage>
</organism>
<dbReference type="STRING" id="1805483.A0A177EIP7"/>
<dbReference type="AlphaFoldDB" id="A0A177EIP7"/>
<evidence type="ECO:0000256" key="1">
    <source>
        <dbReference type="ARBA" id="ARBA00009269"/>
    </source>
</evidence>
<comment type="caution">
    <text evidence="4">The sequence shown here is derived from an EMBL/GenBank/DDBJ whole genome shotgun (WGS) entry which is preliminary data.</text>
</comment>
<dbReference type="PANTHER" id="PTHR10902">
    <property type="entry name" value="60S RIBOSOMAL PROTEIN L35A"/>
    <property type="match status" value="1"/>
</dbReference>
<dbReference type="GO" id="GO:0006412">
    <property type="term" value="P:translation"/>
    <property type="evidence" value="ECO:0007669"/>
    <property type="project" value="InterPro"/>
</dbReference>
<gene>
    <name evidence="4" type="ORF">NEDG_01839</name>
</gene>
<keyword evidence="5" id="KW-1185">Reference proteome</keyword>